<dbReference type="Proteomes" id="UP001174050">
    <property type="component" value="Unassembled WGS sequence"/>
</dbReference>
<comment type="caution">
    <text evidence="1">The sequence shown here is derived from an EMBL/GenBank/DDBJ whole genome shotgun (WGS) entry which is preliminary data.</text>
</comment>
<dbReference type="RefSeq" id="WP_290111407.1">
    <property type="nucleotide sequence ID" value="NZ_JAUEPL010000010.1"/>
</dbReference>
<protein>
    <submittedName>
        <fullName evidence="1">Uncharacterized protein</fullName>
    </submittedName>
</protein>
<evidence type="ECO:0000313" key="2">
    <source>
        <dbReference type="Proteomes" id="UP001174050"/>
    </source>
</evidence>
<keyword evidence="2" id="KW-1185">Reference proteome</keyword>
<gene>
    <name evidence="1" type="ORF">QWM81_09915</name>
</gene>
<dbReference type="EMBL" id="JAUEPL010000010">
    <property type="protein sequence ID" value="MDN3294360.1"/>
    <property type="molecule type" value="Genomic_DNA"/>
</dbReference>
<sequence>MLKRKLVFYRWTSVAGRASFAPSAVAERLAREIAADSAYQMIDKDGVITAVEVVDAGDEREPTKFRVLALRGHEDRPFKWDPHASIGPISLLENEYPADATHVSIWPDGYCAHDMGRYSPRVSRLAFFLRQKMQEYVNFDPLFNEDAFRKLDEMKGQFRSFDLAMTKPEYSTRDRGTFGKLWPAVAGEELPSVRVSLGMGRYGPKDRYIDQHLEDELLELAARASDLLTGMVVRGRSSRTNRVEEVNLLTERLSVEVELPQRADIPSAPRVESVFHELEQAYKDFKRRGVFETTSTAELMRKD</sequence>
<organism evidence="1 2">
    <name type="scientific">Streptomyces ficellus</name>
    <dbReference type="NCBI Taxonomy" id="1977088"/>
    <lineage>
        <taxon>Bacteria</taxon>
        <taxon>Bacillati</taxon>
        <taxon>Actinomycetota</taxon>
        <taxon>Actinomycetes</taxon>
        <taxon>Kitasatosporales</taxon>
        <taxon>Streptomycetaceae</taxon>
        <taxon>Streptomyces</taxon>
    </lineage>
</organism>
<evidence type="ECO:0000313" key="1">
    <source>
        <dbReference type="EMBL" id="MDN3294360.1"/>
    </source>
</evidence>
<proteinExistence type="predicted"/>
<accession>A0ABT7Z4E4</accession>
<name>A0ABT7Z4E4_9ACTN</name>
<reference evidence="1" key="1">
    <citation type="submission" date="2023-06" db="EMBL/GenBank/DDBJ databases">
        <title>WGS-Sequencing of Streptomyces ficellus isolate 21 collected from sand in Gara Djebilet Iron Mine in Algeria.</title>
        <authorList>
            <person name="Zegers G.P."/>
            <person name="Gomez A."/>
            <person name="Gueddou A."/>
            <person name="Zahara A.F."/>
            <person name="Worth M."/>
            <person name="Sevigny J.L."/>
            <person name="Tisa L."/>
        </authorList>
    </citation>
    <scope>NUCLEOTIDE SEQUENCE</scope>
    <source>
        <strain evidence="1">AS11</strain>
    </source>
</reference>